<gene>
    <name evidence="2" type="ORF">CFAM422_013330</name>
</gene>
<proteinExistence type="predicted"/>
<dbReference type="EMBL" id="QLNT01000043">
    <property type="protein sequence ID" value="KAF3054694.1"/>
    <property type="molecule type" value="Genomic_DNA"/>
</dbReference>
<evidence type="ECO:0000313" key="3">
    <source>
        <dbReference type="Proteomes" id="UP000801864"/>
    </source>
</evidence>
<keyword evidence="1" id="KW-0732">Signal</keyword>
<reference evidence="2 3" key="1">
    <citation type="submission" date="2018-06" db="EMBL/GenBank/DDBJ databases">
        <title>Genome analysis of cellulolytic fungus Trichoderma lentiforme CFAM-422.</title>
        <authorList>
            <person name="Steindorff A.S."/>
            <person name="Formighieri E.F."/>
            <person name="Midorikawa G.E.O."/>
            <person name="Tamietti M.S."/>
            <person name="Ramos E.Z."/>
            <person name="Silva A.S."/>
            <person name="Bon E.P.S."/>
            <person name="Mendes T.D."/>
            <person name="Damaso M.C.T."/>
            <person name="Favaro L.C.L."/>
        </authorList>
    </citation>
    <scope>NUCLEOTIDE SEQUENCE [LARGE SCALE GENOMIC DNA]</scope>
    <source>
        <strain evidence="2 3">CFAM-422</strain>
    </source>
</reference>
<protein>
    <recommendedName>
        <fullName evidence="4">Secreted protein</fullName>
    </recommendedName>
</protein>
<dbReference type="Proteomes" id="UP000801864">
    <property type="component" value="Unassembled WGS sequence"/>
</dbReference>
<accession>A0A9P5C6V0</accession>
<keyword evidence="3" id="KW-1185">Reference proteome</keyword>
<evidence type="ECO:0000256" key="1">
    <source>
        <dbReference type="SAM" id="SignalP"/>
    </source>
</evidence>
<dbReference type="AlphaFoldDB" id="A0A9P5C6V0"/>
<feature type="signal peptide" evidence="1">
    <location>
        <begin position="1"/>
        <end position="18"/>
    </location>
</feature>
<organism evidence="2 3">
    <name type="scientific">Trichoderma lentiforme</name>
    <dbReference type="NCBI Taxonomy" id="1567552"/>
    <lineage>
        <taxon>Eukaryota</taxon>
        <taxon>Fungi</taxon>
        <taxon>Dikarya</taxon>
        <taxon>Ascomycota</taxon>
        <taxon>Pezizomycotina</taxon>
        <taxon>Sordariomycetes</taxon>
        <taxon>Hypocreomycetidae</taxon>
        <taxon>Hypocreales</taxon>
        <taxon>Hypocreaceae</taxon>
        <taxon>Trichoderma</taxon>
    </lineage>
</organism>
<feature type="chain" id="PRO_5040414147" description="Secreted protein" evidence="1">
    <location>
        <begin position="19"/>
        <end position="161"/>
    </location>
</feature>
<sequence>MFFKSIATLAIFTVGAFARDSLHFVNCGEGANGNPASDSVIVFCNDDSNCHFNPAPSNYCVVSSGGTLTTWERSGDCTFTTGVRVNWSIRTDARNQPDFSTVGSAGNGAQNFSCMKDNSPVMYVDSFGQACKSIYYCFYAVTYNSGCYNNLSLPPGNMTCA</sequence>
<evidence type="ECO:0008006" key="4">
    <source>
        <dbReference type="Google" id="ProtNLM"/>
    </source>
</evidence>
<evidence type="ECO:0000313" key="2">
    <source>
        <dbReference type="EMBL" id="KAF3054694.1"/>
    </source>
</evidence>
<name>A0A9P5C6V0_9HYPO</name>
<comment type="caution">
    <text evidence="2">The sequence shown here is derived from an EMBL/GenBank/DDBJ whole genome shotgun (WGS) entry which is preliminary data.</text>
</comment>